<protein>
    <submittedName>
        <fullName evidence="3">Uncharacterized protein</fullName>
    </submittedName>
</protein>
<sequence length="259" mass="27028">MNTDNRRVYIFITIGLIAAVIVGVAVWRAGTPVTPSASDTATQTPEVSTVSEASRTSTTIRPTEETDTEQQAQAVVSPEVDDPYLAPNAVVRAAPQTIEPTVAYRPENVTPYVGGDTPATSEPTEPGSSDGQLPQRAPGTPETETDQPTETTPAEPTGPTEPSAPSEPSAPTDPTTPLIPEETVLPGLTPETAAPDDQPTVASLLTTPDDDTSPAPTQEVEAPADTPAEAATSQPAEPSEPQRAQAGPLRFWPFSSWLS</sequence>
<evidence type="ECO:0000256" key="2">
    <source>
        <dbReference type="SAM" id="Phobius"/>
    </source>
</evidence>
<keyword evidence="4" id="KW-1185">Reference proteome</keyword>
<feature type="region of interest" description="Disordered" evidence="1">
    <location>
        <begin position="102"/>
        <end position="259"/>
    </location>
</feature>
<feature type="compositionally biased region" description="Polar residues" evidence="1">
    <location>
        <begin position="118"/>
        <end position="132"/>
    </location>
</feature>
<feature type="compositionally biased region" description="Low complexity" evidence="1">
    <location>
        <begin position="202"/>
        <end position="232"/>
    </location>
</feature>
<keyword evidence="2" id="KW-1133">Transmembrane helix</keyword>
<feature type="compositionally biased region" description="Polar residues" evidence="1">
    <location>
        <begin position="33"/>
        <end position="61"/>
    </location>
</feature>
<dbReference type="RefSeq" id="WP_284876078.1">
    <property type="nucleotide sequence ID" value="NZ_CP126970.1"/>
</dbReference>
<evidence type="ECO:0000313" key="4">
    <source>
        <dbReference type="Proteomes" id="UP001238805"/>
    </source>
</evidence>
<dbReference type="EMBL" id="CP126970">
    <property type="protein sequence ID" value="WIM71512.1"/>
    <property type="molecule type" value="Genomic_DNA"/>
</dbReference>
<gene>
    <name evidence="3" type="ORF">QP029_07060</name>
</gene>
<evidence type="ECO:0000256" key="1">
    <source>
        <dbReference type="SAM" id="MobiDB-lite"/>
    </source>
</evidence>
<feature type="region of interest" description="Disordered" evidence="1">
    <location>
        <begin position="33"/>
        <end position="80"/>
    </location>
</feature>
<feature type="transmembrane region" description="Helical" evidence="2">
    <location>
        <begin position="7"/>
        <end position="27"/>
    </location>
</feature>
<keyword evidence="2" id="KW-0472">Membrane</keyword>
<dbReference type="Proteomes" id="UP001238805">
    <property type="component" value="Chromosome"/>
</dbReference>
<accession>A0ABY8VR12</accession>
<organism evidence="3 4">
    <name type="scientific">Corynebacterium suedekumii</name>
    <dbReference type="NCBI Taxonomy" id="3049801"/>
    <lineage>
        <taxon>Bacteria</taxon>
        <taxon>Bacillati</taxon>
        <taxon>Actinomycetota</taxon>
        <taxon>Actinomycetes</taxon>
        <taxon>Mycobacteriales</taxon>
        <taxon>Corynebacteriaceae</taxon>
        <taxon>Corynebacterium</taxon>
    </lineage>
</organism>
<keyword evidence="2" id="KW-0812">Transmembrane</keyword>
<evidence type="ECO:0000313" key="3">
    <source>
        <dbReference type="EMBL" id="WIM71512.1"/>
    </source>
</evidence>
<feature type="compositionally biased region" description="Low complexity" evidence="1">
    <location>
        <begin position="138"/>
        <end position="176"/>
    </location>
</feature>
<name>A0ABY8VR12_9CORY</name>
<reference evidence="3 4" key="1">
    <citation type="submission" date="2023-05" db="EMBL/GenBank/DDBJ databases">
        <title>Corynebacterium suedekumii sp. nov. and Corynebacterium breve sp. nov. isolated from raw cow's milk.</title>
        <authorList>
            <person name="Baer M.K."/>
            <person name="Mehl L."/>
            <person name="Hellmuth R."/>
            <person name="Marke G."/>
            <person name="Lipski A."/>
        </authorList>
    </citation>
    <scope>NUCLEOTIDE SEQUENCE [LARGE SCALE GENOMIC DNA]</scope>
    <source>
        <strain evidence="3 4">LM112</strain>
    </source>
</reference>
<proteinExistence type="predicted"/>